<dbReference type="Pfam" id="PF00106">
    <property type="entry name" value="adh_short"/>
    <property type="match status" value="1"/>
</dbReference>
<reference evidence="1 2" key="1">
    <citation type="journal article" date="2016" name="Mol. Biol. Evol.">
        <title>Comparative Genomics of Early-Diverging Mushroom-Forming Fungi Provides Insights into the Origins of Lignocellulose Decay Capabilities.</title>
        <authorList>
            <person name="Nagy L.G."/>
            <person name="Riley R."/>
            <person name="Tritt A."/>
            <person name="Adam C."/>
            <person name="Daum C."/>
            <person name="Floudas D."/>
            <person name="Sun H."/>
            <person name="Yadav J.S."/>
            <person name="Pangilinan J."/>
            <person name="Larsson K.H."/>
            <person name="Matsuura K."/>
            <person name="Barry K."/>
            <person name="Labutti K."/>
            <person name="Kuo R."/>
            <person name="Ohm R.A."/>
            <person name="Bhattacharya S.S."/>
            <person name="Shirouzu T."/>
            <person name="Yoshinaga Y."/>
            <person name="Martin F.M."/>
            <person name="Grigoriev I.V."/>
            <person name="Hibbett D.S."/>
        </authorList>
    </citation>
    <scope>NUCLEOTIDE SEQUENCE [LARGE SCALE GENOMIC DNA]</scope>
    <source>
        <strain evidence="1 2">HHB12029</strain>
    </source>
</reference>
<dbReference type="GO" id="GO:0030148">
    <property type="term" value="P:sphingolipid biosynthetic process"/>
    <property type="evidence" value="ECO:0007669"/>
    <property type="project" value="TreeGrafter"/>
</dbReference>
<organism evidence="1 2">
    <name type="scientific">Exidia glandulosa HHB12029</name>
    <dbReference type="NCBI Taxonomy" id="1314781"/>
    <lineage>
        <taxon>Eukaryota</taxon>
        <taxon>Fungi</taxon>
        <taxon>Dikarya</taxon>
        <taxon>Basidiomycota</taxon>
        <taxon>Agaricomycotina</taxon>
        <taxon>Agaricomycetes</taxon>
        <taxon>Auriculariales</taxon>
        <taxon>Exidiaceae</taxon>
        <taxon>Exidia</taxon>
    </lineage>
</organism>
<dbReference type="GO" id="GO:0047560">
    <property type="term" value="F:3-dehydrosphinganine reductase activity"/>
    <property type="evidence" value="ECO:0007669"/>
    <property type="project" value="TreeGrafter"/>
</dbReference>
<dbReference type="SUPFAM" id="SSF51735">
    <property type="entry name" value="NAD(P)-binding Rossmann-fold domains"/>
    <property type="match status" value="1"/>
</dbReference>
<evidence type="ECO:0000313" key="2">
    <source>
        <dbReference type="Proteomes" id="UP000077266"/>
    </source>
</evidence>
<dbReference type="InterPro" id="IPR002347">
    <property type="entry name" value="SDR_fam"/>
</dbReference>
<dbReference type="PRINTS" id="PR00081">
    <property type="entry name" value="GDHRDH"/>
</dbReference>
<sequence>MFGLFESSWDPKHKHCYVTGGSQGLGLSVAVQLVKLGAHVSIVARNQERLDSALKELEEVRVEKSQQLHAYSFSLDTYERSNAALDAAAAAHGGRVPDALFLCAGSSQPRFLVEMTPTQLQQGFTDGYWVQAWTAMAGAKMLAKQKVKGVRMCLVSSTLGYMSFVGWSNYAPAKTALRALADTLRSELMLYDAHVHLFCPPTMRTAGYQQENLYKPAITLAIEETDEGISTDEGARALLNGVRKGQAHIAADLLTHLFRTSTRGSTPYNNVLVDAVLGCAAWIGVPIWRRSVDSRVRAHRQEHERYLQERGFYDEE</sequence>
<protein>
    <submittedName>
        <fullName evidence="1">NAD(P)-binding protein</fullName>
    </submittedName>
</protein>
<dbReference type="GO" id="GO:0005789">
    <property type="term" value="C:endoplasmic reticulum membrane"/>
    <property type="evidence" value="ECO:0007669"/>
    <property type="project" value="TreeGrafter"/>
</dbReference>
<dbReference type="AlphaFoldDB" id="A0A166B4E3"/>
<accession>A0A166B4E3</accession>
<dbReference type="Gene3D" id="3.40.50.720">
    <property type="entry name" value="NAD(P)-binding Rossmann-like Domain"/>
    <property type="match status" value="1"/>
</dbReference>
<gene>
    <name evidence="1" type="ORF">EXIGLDRAFT_729887</name>
</gene>
<dbReference type="InParanoid" id="A0A166B4E3"/>
<keyword evidence="2" id="KW-1185">Reference proteome</keyword>
<dbReference type="InterPro" id="IPR036291">
    <property type="entry name" value="NAD(P)-bd_dom_sf"/>
</dbReference>
<name>A0A166B4E3_EXIGL</name>
<dbReference type="EMBL" id="KV425926">
    <property type="protein sequence ID" value="KZV97789.1"/>
    <property type="molecule type" value="Genomic_DNA"/>
</dbReference>
<dbReference type="GO" id="GO:0006666">
    <property type="term" value="P:3-keto-sphinganine metabolic process"/>
    <property type="evidence" value="ECO:0007669"/>
    <property type="project" value="TreeGrafter"/>
</dbReference>
<dbReference type="PANTHER" id="PTHR43550">
    <property type="entry name" value="3-KETODIHYDROSPHINGOSINE REDUCTASE"/>
    <property type="match status" value="1"/>
</dbReference>
<dbReference type="Proteomes" id="UP000077266">
    <property type="component" value="Unassembled WGS sequence"/>
</dbReference>
<evidence type="ECO:0000313" key="1">
    <source>
        <dbReference type="EMBL" id="KZV97789.1"/>
    </source>
</evidence>
<proteinExistence type="predicted"/>
<dbReference type="OrthoDB" id="10267115at2759"/>
<dbReference type="PANTHER" id="PTHR43550:SF3">
    <property type="entry name" value="3-KETODIHYDROSPHINGOSINE REDUCTASE"/>
    <property type="match status" value="1"/>
</dbReference>
<dbReference type="FunCoup" id="A0A166B4E3">
    <property type="interactions" value="175"/>
</dbReference>
<dbReference type="STRING" id="1314781.A0A166B4E3"/>